<protein>
    <submittedName>
        <fullName evidence="1">Uncharacterized protein</fullName>
    </submittedName>
</protein>
<dbReference type="AlphaFoldDB" id="A0A8S1IYH0"/>
<organism evidence="1 2">
    <name type="scientific">Ostreobium quekettii</name>
    <dbReference type="NCBI Taxonomy" id="121088"/>
    <lineage>
        <taxon>Eukaryota</taxon>
        <taxon>Viridiplantae</taxon>
        <taxon>Chlorophyta</taxon>
        <taxon>core chlorophytes</taxon>
        <taxon>Ulvophyceae</taxon>
        <taxon>TCBD clade</taxon>
        <taxon>Bryopsidales</taxon>
        <taxon>Ostreobineae</taxon>
        <taxon>Ostreobiaceae</taxon>
        <taxon>Ostreobium</taxon>
    </lineage>
</organism>
<accession>A0A8S1IYH0</accession>
<dbReference type="PROSITE" id="PS51257">
    <property type="entry name" value="PROKAR_LIPOPROTEIN"/>
    <property type="match status" value="1"/>
</dbReference>
<proteinExistence type="predicted"/>
<gene>
    <name evidence="1" type="ORF">OSTQU699_LOCUS4207</name>
</gene>
<name>A0A8S1IYH0_9CHLO</name>
<evidence type="ECO:0000313" key="2">
    <source>
        <dbReference type="Proteomes" id="UP000708148"/>
    </source>
</evidence>
<reference evidence="1" key="1">
    <citation type="submission" date="2020-12" db="EMBL/GenBank/DDBJ databases">
        <authorList>
            <person name="Iha C."/>
        </authorList>
    </citation>
    <scope>NUCLEOTIDE SEQUENCE</scope>
</reference>
<evidence type="ECO:0000313" key="1">
    <source>
        <dbReference type="EMBL" id="CAD7698848.1"/>
    </source>
</evidence>
<comment type="caution">
    <text evidence="1">The sequence shown here is derived from an EMBL/GenBank/DDBJ whole genome shotgun (WGS) entry which is preliminary data.</text>
</comment>
<sequence length="137" mass="14544">MGLSKAGNKRGALGTGGAAWPVAMGCLLSGLGLKRCVRSAAQAHPLLYTGSTAFWMAQPFPAARWATFPASQEAANFLISWLYVGAQSSVACGSARMAMAAAQCWWMVKRAGEAMEVVQRPEATETRWTVGIDVMNC</sequence>
<dbReference type="EMBL" id="CAJHUC010000894">
    <property type="protein sequence ID" value="CAD7698848.1"/>
    <property type="molecule type" value="Genomic_DNA"/>
</dbReference>
<dbReference type="Proteomes" id="UP000708148">
    <property type="component" value="Unassembled WGS sequence"/>
</dbReference>
<keyword evidence="2" id="KW-1185">Reference proteome</keyword>